<dbReference type="PANTHER" id="PTHR48475">
    <property type="entry name" value="RIBONUCLEASE H"/>
    <property type="match status" value="1"/>
</dbReference>
<keyword evidence="2" id="KW-1185">Reference proteome</keyword>
<name>A0A151RFY1_CAJCA</name>
<dbReference type="Proteomes" id="UP000075243">
    <property type="component" value="Unassembled WGS sequence"/>
</dbReference>
<dbReference type="Gramene" id="C.cajan_39919.t">
    <property type="protein sequence ID" value="C.cajan_39919.t.cds1"/>
    <property type="gene ID" value="C.cajan_39919"/>
</dbReference>
<dbReference type="EMBL" id="KQ483777">
    <property type="protein sequence ID" value="KYP41363.1"/>
    <property type="molecule type" value="Genomic_DNA"/>
</dbReference>
<evidence type="ECO:0000313" key="2">
    <source>
        <dbReference type="Proteomes" id="UP000075243"/>
    </source>
</evidence>
<dbReference type="PANTHER" id="PTHR48475:SF1">
    <property type="entry name" value="RNASE H TYPE-1 DOMAIN-CONTAINING PROTEIN"/>
    <property type="match status" value="1"/>
</dbReference>
<dbReference type="Gene3D" id="6.10.20.110">
    <property type="match status" value="1"/>
</dbReference>
<proteinExistence type="predicted"/>
<dbReference type="AlphaFoldDB" id="A0A151RFY1"/>
<evidence type="ECO:0008006" key="3">
    <source>
        <dbReference type="Google" id="ProtNLM"/>
    </source>
</evidence>
<accession>A0A151RFY1</accession>
<sequence length="88" mass="10082">MPQSPTKETPFRLAYGTDAMISVEIGEPSLRQQQFNEQTNDEALNVELDLIDEVRDRALINMEACRARVARKHKTKVKPREFQPGDLV</sequence>
<organism evidence="1 2">
    <name type="scientific">Cajanus cajan</name>
    <name type="common">Pigeon pea</name>
    <name type="synonym">Cajanus indicus</name>
    <dbReference type="NCBI Taxonomy" id="3821"/>
    <lineage>
        <taxon>Eukaryota</taxon>
        <taxon>Viridiplantae</taxon>
        <taxon>Streptophyta</taxon>
        <taxon>Embryophyta</taxon>
        <taxon>Tracheophyta</taxon>
        <taxon>Spermatophyta</taxon>
        <taxon>Magnoliopsida</taxon>
        <taxon>eudicotyledons</taxon>
        <taxon>Gunneridae</taxon>
        <taxon>Pentapetalae</taxon>
        <taxon>rosids</taxon>
        <taxon>fabids</taxon>
        <taxon>Fabales</taxon>
        <taxon>Fabaceae</taxon>
        <taxon>Papilionoideae</taxon>
        <taxon>50 kb inversion clade</taxon>
        <taxon>NPAAA clade</taxon>
        <taxon>indigoferoid/millettioid clade</taxon>
        <taxon>Phaseoleae</taxon>
        <taxon>Cajanus</taxon>
    </lineage>
</organism>
<evidence type="ECO:0000313" key="1">
    <source>
        <dbReference type="EMBL" id="KYP41363.1"/>
    </source>
</evidence>
<protein>
    <recommendedName>
        <fullName evidence="3">Retrotransposable element Tf2</fullName>
    </recommendedName>
</protein>
<gene>
    <name evidence="1" type="ORF">KK1_037267</name>
</gene>
<dbReference type="OMA" id="CSIRISK"/>
<reference evidence="1" key="1">
    <citation type="journal article" date="2012" name="Nat. Biotechnol.">
        <title>Draft genome sequence of pigeonpea (Cajanus cajan), an orphan legume crop of resource-poor farmers.</title>
        <authorList>
            <person name="Varshney R.K."/>
            <person name="Chen W."/>
            <person name="Li Y."/>
            <person name="Bharti A.K."/>
            <person name="Saxena R.K."/>
            <person name="Schlueter J.A."/>
            <person name="Donoghue M.T."/>
            <person name="Azam S."/>
            <person name="Fan G."/>
            <person name="Whaley A.M."/>
            <person name="Farmer A.D."/>
            <person name="Sheridan J."/>
            <person name="Iwata A."/>
            <person name="Tuteja R."/>
            <person name="Penmetsa R.V."/>
            <person name="Wu W."/>
            <person name="Upadhyaya H.D."/>
            <person name="Yang S.P."/>
            <person name="Shah T."/>
            <person name="Saxena K.B."/>
            <person name="Michael T."/>
            <person name="McCombie W.R."/>
            <person name="Yang B."/>
            <person name="Zhang G."/>
            <person name="Yang H."/>
            <person name="Wang J."/>
            <person name="Spillane C."/>
            <person name="Cook D.R."/>
            <person name="May G.D."/>
            <person name="Xu X."/>
            <person name="Jackson S.A."/>
        </authorList>
    </citation>
    <scope>NUCLEOTIDE SEQUENCE [LARGE SCALE GENOMIC DNA]</scope>
</reference>